<feature type="transmembrane region" description="Helical" evidence="8">
    <location>
        <begin position="261"/>
        <end position="283"/>
    </location>
</feature>
<dbReference type="Proteomes" id="UP001589943">
    <property type="component" value="Unassembled WGS sequence"/>
</dbReference>
<gene>
    <name evidence="9" type="ORF">ACFFF7_13065</name>
</gene>
<evidence type="ECO:0000313" key="9">
    <source>
        <dbReference type="EMBL" id="MFC0590346.1"/>
    </source>
</evidence>
<evidence type="ECO:0000256" key="7">
    <source>
        <dbReference type="ARBA" id="ARBA00024033"/>
    </source>
</evidence>
<accession>A0ABV6PKH0</accession>
<organism evidence="9 10">
    <name type="scientific">Novosphingobium aquiterrae</name>
    <dbReference type="NCBI Taxonomy" id="624388"/>
    <lineage>
        <taxon>Bacteria</taxon>
        <taxon>Pseudomonadati</taxon>
        <taxon>Pseudomonadota</taxon>
        <taxon>Alphaproteobacteria</taxon>
        <taxon>Sphingomonadales</taxon>
        <taxon>Sphingomonadaceae</taxon>
        <taxon>Novosphingobium</taxon>
    </lineage>
</organism>
<comment type="similarity">
    <text evidence="7">Belongs to the glycosyltransferase 87 family.</text>
</comment>
<name>A0ABV6PKH0_9SPHN</name>
<proteinExistence type="inferred from homology"/>
<comment type="subcellular location">
    <subcellularLocation>
        <location evidence="1">Cell membrane</location>
        <topology evidence="1">Multi-pass membrane protein</topology>
    </subcellularLocation>
</comment>
<evidence type="ECO:0000256" key="8">
    <source>
        <dbReference type="SAM" id="Phobius"/>
    </source>
</evidence>
<evidence type="ECO:0000256" key="3">
    <source>
        <dbReference type="ARBA" id="ARBA00022679"/>
    </source>
</evidence>
<keyword evidence="9" id="KW-0328">Glycosyltransferase</keyword>
<dbReference type="EMBL" id="JBHLTL010000006">
    <property type="protein sequence ID" value="MFC0590346.1"/>
    <property type="molecule type" value="Genomic_DNA"/>
</dbReference>
<feature type="transmembrane region" description="Helical" evidence="8">
    <location>
        <begin position="174"/>
        <end position="198"/>
    </location>
</feature>
<keyword evidence="10" id="KW-1185">Reference proteome</keyword>
<protein>
    <submittedName>
        <fullName evidence="9">Glycosyltransferase family 87 protein</fullName>
        <ecNumber evidence="9">2.4.-.-</ecNumber>
    </submittedName>
</protein>
<evidence type="ECO:0000256" key="6">
    <source>
        <dbReference type="ARBA" id="ARBA00023136"/>
    </source>
</evidence>
<comment type="caution">
    <text evidence="9">The sequence shown here is derived from an EMBL/GenBank/DDBJ whole genome shotgun (WGS) entry which is preliminary data.</text>
</comment>
<dbReference type="EC" id="2.4.-.-" evidence="9"/>
<keyword evidence="2" id="KW-1003">Cell membrane</keyword>
<feature type="transmembrane region" description="Helical" evidence="8">
    <location>
        <begin position="24"/>
        <end position="45"/>
    </location>
</feature>
<dbReference type="GO" id="GO:0016757">
    <property type="term" value="F:glycosyltransferase activity"/>
    <property type="evidence" value="ECO:0007669"/>
    <property type="project" value="UniProtKB-KW"/>
</dbReference>
<evidence type="ECO:0000313" key="10">
    <source>
        <dbReference type="Proteomes" id="UP001589943"/>
    </source>
</evidence>
<keyword evidence="4 8" id="KW-0812">Transmembrane</keyword>
<sequence>MAGGQDTAGGFLELRWLSGWRVAGYARVLLLASIVAVGFALRAALGSDGSDFLAFWSAGKLVLAGRPAAAYDLAATGAIQAELGRPEVFAFVNPPPFLLALWPLGALSFPVAWTVWVAATYLLWLAVTRPLAGRHGWPLAAYPGALIAATHAQTGFVTSAFQAGVARLLERRPIAAGLCLGALIVKPHLAVLFPFALAADRRWKAFVAAGVGVVLWLGVAWVLLGSETMLAYRKSWEVSRFLMREDDAVFFLRQATVYAQFRAWGLPTAATIAQALATLAAIATTWRGWSGKSPLDGKIALLFALTPLATPYLFNYDLPFLAVPTLWLVAREARRPGHRFARLELLALYLAPVLARAAALPLHVNLTPLVCLWMAWRVWQRMRGAEPEIPA</sequence>
<keyword evidence="5 8" id="KW-1133">Transmembrane helix</keyword>
<reference evidence="9 10" key="1">
    <citation type="submission" date="2024-09" db="EMBL/GenBank/DDBJ databases">
        <authorList>
            <person name="Sun Q."/>
            <person name="Mori K."/>
        </authorList>
    </citation>
    <scope>NUCLEOTIDE SEQUENCE [LARGE SCALE GENOMIC DNA]</scope>
    <source>
        <strain evidence="9 10">NCAIM B.02537</strain>
    </source>
</reference>
<keyword evidence="3 9" id="KW-0808">Transferase</keyword>
<feature type="transmembrane region" description="Helical" evidence="8">
    <location>
        <begin position="101"/>
        <end position="127"/>
    </location>
</feature>
<dbReference type="Pfam" id="PF09594">
    <property type="entry name" value="GT87"/>
    <property type="match status" value="1"/>
</dbReference>
<keyword evidence="6 8" id="KW-0472">Membrane</keyword>
<evidence type="ECO:0000256" key="4">
    <source>
        <dbReference type="ARBA" id="ARBA00022692"/>
    </source>
</evidence>
<dbReference type="RefSeq" id="WP_379481787.1">
    <property type="nucleotide sequence ID" value="NZ_JBHLTL010000006.1"/>
</dbReference>
<feature type="transmembrane region" description="Helical" evidence="8">
    <location>
        <begin position="205"/>
        <end position="224"/>
    </location>
</feature>
<evidence type="ECO:0000256" key="5">
    <source>
        <dbReference type="ARBA" id="ARBA00022989"/>
    </source>
</evidence>
<evidence type="ECO:0000256" key="1">
    <source>
        <dbReference type="ARBA" id="ARBA00004651"/>
    </source>
</evidence>
<dbReference type="InterPro" id="IPR018584">
    <property type="entry name" value="GT87"/>
</dbReference>
<evidence type="ECO:0000256" key="2">
    <source>
        <dbReference type="ARBA" id="ARBA00022475"/>
    </source>
</evidence>